<dbReference type="InterPro" id="IPR014729">
    <property type="entry name" value="Rossmann-like_a/b/a_fold"/>
</dbReference>
<dbReference type="EMBL" id="QPIZ01000004">
    <property type="protein sequence ID" value="RCW38397.1"/>
    <property type="molecule type" value="Genomic_DNA"/>
</dbReference>
<protein>
    <submittedName>
        <fullName evidence="2">Uncharacterized SAM-binding protein YcdF (DUF218 family)</fullName>
    </submittedName>
</protein>
<evidence type="ECO:0000313" key="2">
    <source>
        <dbReference type="EMBL" id="RCW38397.1"/>
    </source>
</evidence>
<reference evidence="2 3" key="1">
    <citation type="submission" date="2018-07" db="EMBL/GenBank/DDBJ databases">
        <title>Freshwater and sediment microbial communities from various areas in North America, analyzing microbe dynamics in response to fracking.</title>
        <authorList>
            <person name="Lamendella R."/>
        </authorList>
    </citation>
    <scope>NUCLEOTIDE SEQUENCE [LARGE SCALE GENOMIC DNA]</scope>
    <source>
        <strain evidence="2 3">160A</strain>
    </source>
</reference>
<dbReference type="InterPro" id="IPR003848">
    <property type="entry name" value="DUF218"/>
</dbReference>
<dbReference type="AlphaFoldDB" id="A0A2T0XMX5"/>
<dbReference type="CDD" id="cd06259">
    <property type="entry name" value="YdcF-like"/>
    <property type="match status" value="1"/>
</dbReference>
<feature type="domain" description="DUF218" evidence="1">
    <location>
        <begin position="32"/>
        <end position="198"/>
    </location>
</feature>
<dbReference type="InterPro" id="IPR051599">
    <property type="entry name" value="Cell_Envelope_Assoc"/>
</dbReference>
<dbReference type="Gene3D" id="3.40.50.620">
    <property type="entry name" value="HUPs"/>
    <property type="match status" value="1"/>
</dbReference>
<gene>
    <name evidence="2" type="ORF">DFO77_104155</name>
</gene>
<evidence type="ECO:0000313" key="3">
    <source>
        <dbReference type="Proteomes" id="UP000252733"/>
    </source>
</evidence>
<name>A0A2T0XMX5_9BACT</name>
<dbReference type="Pfam" id="PF02698">
    <property type="entry name" value="DUF218"/>
    <property type="match status" value="1"/>
</dbReference>
<sequence>MLFSNSALFQGVVRLWESTPVEVSDLSGNNRIVVVLGGMLSENQHNGLPRFNQSADRFWQAFYLLKTGVADTLIISGGLGTLFDKQKPEALMWKEYLEETGLHSGNILTESESRNTYENALNAAKVFKEMQVSANIILVTSSFHMPRARACFEKQGFNVETFPADPIGSTRPLKWKDYIIPSAGVLESWSTLFREWAGIVMYKVNGYI</sequence>
<dbReference type="GO" id="GO:0005886">
    <property type="term" value="C:plasma membrane"/>
    <property type="evidence" value="ECO:0007669"/>
    <property type="project" value="TreeGrafter"/>
</dbReference>
<dbReference type="RefSeq" id="WP_258176662.1">
    <property type="nucleotide sequence ID" value="NZ_PVTS01000006.1"/>
</dbReference>
<dbReference type="PANTHER" id="PTHR30336">
    <property type="entry name" value="INNER MEMBRANE PROTEIN, PROBABLE PERMEASE"/>
    <property type="match status" value="1"/>
</dbReference>
<dbReference type="STRING" id="1168289.GCA_000259075_00029"/>
<dbReference type="GO" id="GO:0000270">
    <property type="term" value="P:peptidoglycan metabolic process"/>
    <property type="evidence" value="ECO:0007669"/>
    <property type="project" value="TreeGrafter"/>
</dbReference>
<comment type="caution">
    <text evidence="2">The sequence shown here is derived from an EMBL/GenBank/DDBJ whole genome shotgun (WGS) entry which is preliminary data.</text>
</comment>
<organism evidence="2 3">
    <name type="scientific">Marinilabilia salmonicolor</name>
    <dbReference type="NCBI Taxonomy" id="989"/>
    <lineage>
        <taxon>Bacteria</taxon>
        <taxon>Pseudomonadati</taxon>
        <taxon>Bacteroidota</taxon>
        <taxon>Bacteroidia</taxon>
        <taxon>Marinilabiliales</taxon>
        <taxon>Marinilabiliaceae</taxon>
        <taxon>Marinilabilia</taxon>
    </lineage>
</organism>
<keyword evidence="3" id="KW-1185">Reference proteome</keyword>
<dbReference type="GO" id="GO:0043164">
    <property type="term" value="P:Gram-negative-bacterium-type cell wall biogenesis"/>
    <property type="evidence" value="ECO:0007669"/>
    <property type="project" value="TreeGrafter"/>
</dbReference>
<dbReference type="Proteomes" id="UP000252733">
    <property type="component" value="Unassembled WGS sequence"/>
</dbReference>
<dbReference type="PANTHER" id="PTHR30336:SF4">
    <property type="entry name" value="ENVELOPE BIOGENESIS FACTOR ELYC"/>
    <property type="match status" value="1"/>
</dbReference>
<proteinExistence type="predicted"/>
<accession>A0A2T0XMX5</accession>
<evidence type="ECO:0000259" key="1">
    <source>
        <dbReference type="Pfam" id="PF02698"/>
    </source>
</evidence>